<dbReference type="FunFam" id="1.20.990.10:FF:000007">
    <property type="entry name" value="Methionine synthase reductase"/>
    <property type="match status" value="1"/>
</dbReference>
<dbReference type="Gene3D" id="1.20.990.10">
    <property type="entry name" value="NADPH-cytochrome p450 Reductase, Chain A, domain 3"/>
    <property type="match status" value="1"/>
</dbReference>
<evidence type="ECO:0000313" key="9">
    <source>
        <dbReference type="Proteomes" id="UP000078200"/>
    </source>
</evidence>
<feature type="domain" description="FAD-binding FR-type" evidence="7">
    <location>
        <begin position="65"/>
        <end position="330"/>
    </location>
</feature>
<evidence type="ECO:0000313" key="8">
    <source>
        <dbReference type="EnsemblMetazoa" id="GAUT021639-PA"/>
    </source>
</evidence>
<dbReference type="GO" id="GO:0005829">
    <property type="term" value="C:cytosol"/>
    <property type="evidence" value="ECO:0007669"/>
    <property type="project" value="TreeGrafter"/>
</dbReference>
<dbReference type="STRING" id="7395.A0A1A9V0C4"/>
<keyword evidence="9" id="KW-1185">Reference proteome</keyword>
<evidence type="ECO:0000256" key="6">
    <source>
        <dbReference type="ARBA" id="ARBA00040659"/>
    </source>
</evidence>
<dbReference type="PRINTS" id="PR00371">
    <property type="entry name" value="FPNCR"/>
</dbReference>
<evidence type="ECO:0000256" key="1">
    <source>
        <dbReference type="ARBA" id="ARBA00001974"/>
    </source>
</evidence>
<dbReference type="GO" id="GO:0050667">
    <property type="term" value="P:homocysteine metabolic process"/>
    <property type="evidence" value="ECO:0007669"/>
    <property type="project" value="TreeGrafter"/>
</dbReference>
<dbReference type="InterPro" id="IPR003097">
    <property type="entry name" value="CysJ-like_FAD-binding"/>
</dbReference>
<dbReference type="SUPFAM" id="SSF63380">
    <property type="entry name" value="Riboflavin synthase domain-like"/>
    <property type="match status" value="1"/>
</dbReference>
<evidence type="ECO:0000256" key="5">
    <source>
        <dbReference type="ARBA" id="ARBA00039088"/>
    </source>
</evidence>
<dbReference type="GO" id="GO:0009086">
    <property type="term" value="P:methionine biosynthetic process"/>
    <property type="evidence" value="ECO:0007669"/>
    <property type="project" value="TreeGrafter"/>
</dbReference>
<reference evidence="8" key="1">
    <citation type="submission" date="2020-05" db="UniProtKB">
        <authorList>
            <consortium name="EnsemblMetazoa"/>
        </authorList>
    </citation>
    <scope>IDENTIFICATION</scope>
    <source>
        <strain evidence="8">TTRI</strain>
    </source>
</reference>
<sequence length="466" mass="53181">MVADNVELEKTLDINKYTLSKYTVSKLVERTLELRFLDNSPDLDWNVDCRHGQEKCANLQLPFARSPLTLTRVNVKDFQILLQADGQLHTKSITEIKFDVKKSPDFIWQPGDTIGILPYNDESDVEEFLKYLNLEDKADNLCVFQLLQESKKTKCPSHIPNRTTPREVLRDCINLRGVVKKQFLRVLAEYCSDVSDISFLKCVSSKEGSAYYNEIILQNAFTLLNILKTCKSCQPPLSLLVEHLPRLLPREYSIASSPLINSNEFNIIFSIFFTNPGITTKMLQSKPTQVSMYLRQPTLFCYTEDDFQNDQILIAVGGAALAPYLGFLQHKECLIEKGASGVAGKTWLFVGAVSQQAIPHRSQLMQWLSKNVLNKFIESHSRSPSTTNSYQYIHEALNANSKVFIDLLLQPQTKIYICADGSQISKALEATICKCLSKEINIEESEAQNIIKDYRKQNKYREDFWC</sequence>
<dbReference type="EC" id="1.16.1.8" evidence="5"/>
<keyword evidence="4" id="KW-0560">Oxidoreductase</keyword>
<dbReference type="GO" id="GO:0030586">
    <property type="term" value="F:[methionine synthase] reductase (NADPH) activity"/>
    <property type="evidence" value="ECO:0007669"/>
    <property type="project" value="UniProtKB-EC"/>
</dbReference>
<dbReference type="Proteomes" id="UP000078200">
    <property type="component" value="Unassembled WGS sequence"/>
</dbReference>
<accession>A0A1A9V0C4</accession>
<dbReference type="GO" id="GO:0010181">
    <property type="term" value="F:FMN binding"/>
    <property type="evidence" value="ECO:0007669"/>
    <property type="project" value="TreeGrafter"/>
</dbReference>
<comment type="cofactor">
    <cofactor evidence="1">
        <name>FAD</name>
        <dbReference type="ChEBI" id="CHEBI:57692"/>
    </cofactor>
</comment>
<dbReference type="AlphaFoldDB" id="A0A1A9V0C4"/>
<dbReference type="InterPro" id="IPR023173">
    <property type="entry name" value="NADPH_Cyt_P450_Rdtase_alpha"/>
</dbReference>
<dbReference type="PROSITE" id="PS51384">
    <property type="entry name" value="FAD_FR"/>
    <property type="match status" value="1"/>
</dbReference>
<dbReference type="Gene3D" id="2.40.30.10">
    <property type="entry name" value="Translation factors"/>
    <property type="match status" value="1"/>
</dbReference>
<dbReference type="VEuPathDB" id="VectorBase:GAUT021639"/>
<proteinExistence type="predicted"/>
<dbReference type="GO" id="GO:0050660">
    <property type="term" value="F:flavin adenine dinucleotide binding"/>
    <property type="evidence" value="ECO:0007669"/>
    <property type="project" value="TreeGrafter"/>
</dbReference>
<organism evidence="8 9">
    <name type="scientific">Glossina austeni</name>
    <name type="common">Savannah tsetse fly</name>
    <dbReference type="NCBI Taxonomy" id="7395"/>
    <lineage>
        <taxon>Eukaryota</taxon>
        <taxon>Metazoa</taxon>
        <taxon>Ecdysozoa</taxon>
        <taxon>Arthropoda</taxon>
        <taxon>Hexapoda</taxon>
        <taxon>Insecta</taxon>
        <taxon>Pterygota</taxon>
        <taxon>Neoptera</taxon>
        <taxon>Endopterygota</taxon>
        <taxon>Diptera</taxon>
        <taxon>Brachycera</taxon>
        <taxon>Muscomorpha</taxon>
        <taxon>Hippoboscoidea</taxon>
        <taxon>Glossinidae</taxon>
        <taxon>Glossina</taxon>
    </lineage>
</organism>
<evidence type="ECO:0000256" key="4">
    <source>
        <dbReference type="ARBA" id="ARBA00023002"/>
    </source>
</evidence>
<dbReference type="PANTHER" id="PTHR19384:SF84">
    <property type="entry name" value="METHIONINE SYNTHASE REDUCTASE"/>
    <property type="match status" value="1"/>
</dbReference>
<dbReference type="InterPro" id="IPR001709">
    <property type="entry name" value="Flavoprot_Pyr_Nucl_cyt_Rdtase"/>
</dbReference>
<dbReference type="SUPFAM" id="SSF52343">
    <property type="entry name" value="Ferredoxin reductase-like, C-terminal NADP-linked domain"/>
    <property type="match status" value="1"/>
</dbReference>
<evidence type="ECO:0000259" key="7">
    <source>
        <dbReference type="PROSITE" id="PS51384"/>
    </source>
</evidence>
<dbReference type="EnsemblMetazoa" id="GAUT021639-RA">
    <property type="protein sequence ID" value="GAUT021639-PA"/>
    <property type="gene ID" value="GAUT021639"/>
</dbReference>
<dbReference type="Pfam" id="PF00667">
    <property type="entry name" value="FAD_binding_1"/>
    <property type="match status" value="1"/>
</dbReference>
<dbReference type="Gene3D" id="3.40.50.80">
    <property type="entry name" value="Nucleotide-binding domain of ferredoxin-NADP reductase (FNR) module"/>
    <property type="match status" value="1"/>
</dbReference>
<name>A0A1A9V0C4_GLOAU</name>
<evidence type="ECO:0000256" key="2">
    <source>
        <dbReference type="ARBA" id="ARBA00022630"/>
    </source>
</evidence>
<evidence type="ECO:0000256" key="3">
    <source>
        <dbReference type="ARBA" id="ARBA00022827"/>
    </source>
</evidence>
<keyword evidence="3" id="KW-0274">FAD</keyword>
<dbReference type="PANTHER" id="PTHR19384">
    <property type="entry name" value="NITRIC OXIDE SYNTHASE-RELATED"/>
    <property type="match status" value="1"/>
</dbReference>
<keyword evidence="2" id="KW-0285">Flavoprotein</keyword>
<dbReference type="InterPro" id="IPR017927">
    <property type="entry name" value="FAD-bd_FR_type"/>
</dbReference>
<protein>
    <recommendedName>
        <fullName evidence="6">Methionine synthase reductase</fullName>
        <ecNumber evidence="5">1.16.1.8</ecNumber>
    </recommendedName>
</protein>
<dbReference type="InterPro" id="IPR039261">
    <property type="entry name" value="FNR_nucleotide-bd"/>
</dbReference>
<dbReference type="InterPro" id="IPR017938">
    <property type="entry name" value="Riboflavin_synthase-like_b-brl"/>
</dbReference>